<protein>
    <submittedName>
        <fullName evidence="2">Glycosyltransferase</fullName>
    </submittedName>
</protein>
<keyword evidence="2" id="KW-0808">Transferase</keyword>
<dbReference type="CDD" id="cd00761">
    <property type="entry name" value="Glyco_tranf_GTA_type"/>
    <property type="match status" value="1"/>
</dbReference>
<name>A0A6I5N3V8_9BIFI</name>
<sequence length="376" mass="43512">MSYLNMAAERSHAHRPLLSIIVPVYNQERYLPDILVSILNQTFQNFEVIVVDDGSTDGSAEIIRHFADMHEQFILLSHSTNQGLPTARNSGIDRARGDWITFIDPDDYVVDDYLEHLADFAVEAPTADIISTDAFSDDNGVVRREHFLSGPVHFDASASGDTWKVPLFANLLVTRSVNGVVPRCGFAVTWAKLYRRDFLNKFGLRDDPFLLRKQDLVLNTKVLYRCREFVHHSYAGYHYRLDGISSRITNAVHHGLYLRALREELRLLREWKLLGHPCIRRSWSELVVQSTFRELRLLMDEERYSGMIAMISHGRRYSKDVADILASIDIRSLGKRQQLQYVMLRCPVLILPLFEFFSRCRRRRSNSLSRPSERIL</sequence>
<proteinExistence type="predicted"/>
<dbReference type="RefSeq" id="WP_163227954.1">
    <property type="nucleotide sequence ID" value="NZ_VYSG01000003.1"/>
</dbReference>
<dbReference type="EMBL" id="VYSG01000003">
    <property type="protein sequence ID" value="NEG70359.1"/>
    <property type="molecule type" value="Genomic_DNA"/>
</dbReference>
<dbReference type="InterPro" id="IPR050834">
    <property type="entry name" value="Glycosyltransf_2"/>
</dbReference>
<reference evidence="2 3" key="1">
    <citation type="submission" date="2019-09" db="EMBL/GenBank/DDBJ databases">
        <title>Phylogenetic characterization of a novel taxon of the genus Bifidobacterium: Bifidobacterium choloepi sp. nov.</title>
        <authorList>
            <person name="Modesto M."/>
            <person name="Satti M."/>
        </authorList>
    </citation>
    <scope>NUCLEOTIDE SEQUENCE [LARGE SCALE GENOMIC DNA]</scope>
    <source>
        <strain evidence="2 3">BRDM6</strain>
    </source>
</reference>
<dbReference type="Gene3D" id="3.90.550.10">
    <property type="entry name" value="Spore Coat Polysaccharide Biosynthesis Protein SpsA, Chain A"/>
    <property type="match status" value="1"/>
</dbReference>
<dbReference type="Proteomes" id="UP000469292">
    <property type="component" value="Unassembled WGS sequence"/>
</dbReference>
<dbReference type="PANTHER" id="PTHR43685">
    <property type="entry name" value="GLYCOSYLTRANSFERASE"/>
    <property type="match status" value="1"/>
</dbReference>
<dbReference type="PANTHER" id="PTHR43685:SF2">
    <property type="entry name" value="GLYCOSYLTRANSFERASE 2-LIKE DOMAIN-CONTAINING PROTEIN"/>
    <property type="match status" value="1"/>
</dbReference>
<evidence type="ECO:0000313" key="3">
    <source>
        <dbReference type="Proteomes" id="UP000469292"/>
    </source>
</evidence>
<gene>
    <name evidence="2" type="ORF">F6S87_07090</name>
</gene>
<feature type="domain" description="Glycosyltransferase 2-like" evidence="1">
    <location>
        <begin position="19"/>
        <end position="162"/>
    </location>
</feature>
<dbReference type="Pfam" id="PF00535">
    <property type="entry name" value="Glycos_transf_2"/>
    <property type="match status" value="1"/>
</dbReference>
<dbReference type="InterPro" id="IPR029044">
    <property type="entry name" value="Nucleotide-diphossugar_trans"/>
</dbReference>
<dbReference type="SUPFAM" id="SSF53448">
    <property type="entry name" value="Nucleotide-diphospho-sugar transferases"/>
    <property type="match status" value="1"/>
</dbReference>
<accession>A0A6I5N3V8</accession>
<dbReference type="GO" id="GO:0016740">
    <property type="term" value="F:transferase activity"/>
    <property type="evidence" value="ECO:0007669"/>
    <property type="project" value="UniProtKB-KW"/>
</dbReference>
<dbReference type="InterPro" id="IPR001173">
    <property type="entry name" value="Glyco_trans_2-like"/>
</dbReference>
<evidence type="ECO:0000313" key="2">
    <source>
        <dbReference type="EMBL" id="NEG70359.1"/>
    </source>
</evidence>
<dbReference type="AlphaFoldDB" id="A0A6I5N3V8"/>
<evidence type="ECO:0000259" key="1">
    <source>
        <dbReference type="Pfam" id="PF00535"/>
    </source>
</evidence>
<organism evidence="2 3">
    <name type="scientific">Bifidobacterium choloepi</name>
    <dbReference type="NCBI Taxonomy" id="2614131"/>
    <lineage>
        <taxon>Bacteria</taxon>
        <taxon>Bacillati</taxon>
        <taxon>Actinomycetota</taxon>
        <taxon>Actinomycetes</taxon>
        <taxon>Bifidobacteriales</taxon>
        <taxon>Bifidobacteriaceae</taxon>
        <taxon>Bifidobacterium</taxon>
    </lineage>
</organism>
<keyword evidence="3" id="KW-1185">Reference proteome</keyword>
<comment type="caution">
    <text evidence="2">The sequence shown here is derived from an EMBL/GenBank/DDBJ whole genome shotgun (WGS) entry which is preliminary data.</text>
</comment>